<gene>
    <name evidence="5" type="ORF">EG028_19420</name>
</gene>
<dbReference type="InterPro" id="IPR050090">
    <property type="entry name" value="Tyrosine_recombinase_XerCD"/>
</dbReference>
<evidence type="ECO:0000313" key="5">
    <source>
        <dbReference type="EMBL" id="RPD39298.1"/>
    </source>
</evidence>
<dbReference type="PANTHER" id="PTHR30349">
    <property type="entry name" value="PHAGE INTEGRASE-RELATED"/>
    <property type="match status" value="1"/>
</dbReference>
<comment type="caution">
    <text evidence="5">The sequence shown here is derived from an EMBL/GenBank/DDBJ whole genome shotgun (WGS) entry which is preliminary data.</text>
</comment>
<dbReference type="InterPro" id="IPR011010">
    <property type="entry name" value="DNA_brk_join_enz"/>
</dbReference>
<proteinExistence type="inferred from homology"/>
<dbReference type="GO" id="GO:0015074">
    <property type="term" value="P:DNA integration"/>
    <property type="evidence" value="ECO:0007669"/>
    <property type="project" value="InterPro"/>
</dbReference>
<dbReference type="InterPro" id="IPR010998">
    <property type="entry name" value="Integrase_recombinase_N"/>
</dbReference>
<dbReference type="Pfam" id="PF00589">
    <property type="entry name" value="Phage_integrase"/>
    <property type="match status" value="1"/>
</dbReference>
<protein>
    <submittedName>
        <fullName evidence="5">Site-specific integrase</fullName>
    </submittedName>
</protein>
<dbReference type="GO" id="GO:0006310">
    <property type="term" value="P:DNA recombination"/>
    <property type="evidence" value="ECO:0007669"/>
    <property type="project" value="UniProtKB-KW"/>
</dbReference>
<evidence type="ECO:0000256" key="2">
    <source>
        <dbReference type="ARBA" id="ARBA00023125"/>
    </source>
</evidence>
<dbReference type="Pfam" id="PF17293">
    <property type="entry name" value="Arm-DNA-bind_5"/>
    <property type="match status" value="1"/>
</dbReference>
<dbReference type="PANTHER" id="PTHR30349:SF64">
    <property type="entry name" value="PROPHAGE INTEGRASE INTD-RELATED"/>
    <property type="match status" value="1"/>
</dbReference>
<dbReference type="OrthoDB" id="892893at2"/>
<keyword evidence="6" id="KW-1185">Reference proteome</keyword>
<organism evidence="5 6">
    <name type="scientific">Chitinophaga barathri</name>
    <dbReference type="NCBI Taxonomy" id="1647451"/>
    <lineage>
        <taxon>Bacteria</taxon>
        <taxon>Pseudomonadati</taxon>
        <taxon>Bacteroidota</taxon>
        <taxon>Chitinophagia</taxon>
        <taxon>Chitinophagales</taxon>
        <taxon>Chitinophagaceae</taxon>
        <taxon>Chitinophaga</taxon>
    </lineage>
</organism>
<dbReference type="CDD" id="cd01185">
    <property type="entry name" value="INTN1_C_like"/>
    <property type="match status" value="1"/>
</dbReference>
<evidence type="ECO:0000259" key="4">
    <source>
        <dbReference type="PROSITE" id="PS51898"/>
    </source>
</evidence>
<dbReference type="SUPFAM" id="SSF56349">
    <property type="entry name" value="DNA breaking-rejoining enzymes"/>
    <property type="match status" value="1"/>
</dbReference>
<keyword evidence="2" id="KW-0238">DNA-binding</keyword>
<dbReference type="RefSeq" id="WP_120517939.1">
    <property type="nucleotide sequence ID" value="NZ_QXZY01000011.1"/>
</dbReference>
<dbReference type="InterPro" id="IPR035386">
    <property type="entry name" value="Arm-DNA-bind_5"/>
</dbReference>
<evidence type="ECO:0000256" key="3">
    <source>
        <dbReference type="ARBA" id="ARBA00023172"/>
    </source>
</evidence>
<accession>A0A3N4M7N3</accession>
<dbReference type="InterPro" id="IPR013762">
    <property type="entry name" value="Integrase-like_cat_sf"/>
</dbReference>
<dbReference type="PROSITE" id="PS51898">
    <property type="entry name" value="TYR_RECOMBINASE"/>
    <property type="match status" value="1"/>
</dbReference>
<keyword evidence="3" id="KW-0233">DNA recombination</keyword>
<evidence type="ECO:0000313" key="6">
    <source>
        <dbReference type="Proteomes" id="UP000279089"/>
    </source>
</evidence>
<sequence length="407" mass="47447">MLETSFSLLYFLKQPKNPAIKKRYVYCRITVKGVQVEFTTKRTCELGCWDQKNECMTGKSQDARSLNGFLESITSSIYRIRKELLDNDIAITATVLKNRLLGVDEKKYLIMEIYDQYNATARKLVGIDYAKDTVDRFERTARYVREYIKEKYQVEDMELKQLDYDFVKGLSEWLKIQKNCQNNTTVKFITTFKTVVLDCVKRNWLKSDPFALFSMKKVEVEVEPLTSAELAKMRSKNLHCERLMHVRDIFIFSCYTGLAYADVKRLSWTNIQKSMEGEWWLRIRRKKTGTPCSVLLLPEAREILYRYGIKQSVRRKGVALPVPSNQKMNAYLTEIGELCGFTRQPTTHTARHTFATTVALANGISMETVSRMLGHKSIRQTQHYGKVVDMKIANEMKMLRNTLRNVQ</sequence>
<dbReference type="Gene3D" id="1.10.443.10">
    <property type="entry name" value="Intergrase catalytic core"/>
    <property type="match status" value="1"/>
</dbReference>
<dbReference type="GO" id="GO:0003677">
    <property type="term" value="F:DNA binding"/>
    <property type="evidence" value="ECO:0007669"/>
    <property type="project" value="UniProtKB-KW"/>
</dbReference>
<name>A0A3N4M7N3_9BACT</name>
<dbReference type="InterPro" id="IPR025269">
    <property type="entry name" value="SAM-like_dom"/>
</dbReference>
<dbReference type="Pfam" id="PF13102">
    <property type="entry name" value="Phage_int_SAM_5"/>
    <property type="match status" value="1"/>
</dbReference>
<feature type="domain" description="Tyr recombinase" evidence="4">
    <location>
        <begin position="220"/>
        <end position="397"/>
    </location>
</feature>
<dbReference type="Proteomes" id="UP000279089">
    <property type="component" value="Unassembled WGS sequence"/>
</dbReference>
<comment type="similarity">
    <text evidence="1">Belongs to the 'phage' integrase family.</text>
</comment>
<reference evidence="6" key="1">
    <citation type="submission" date="2018-11" db="EMBL/GenBank/DDBJ databases">
        <title>Chitinophaga lutea sp.nov., isolate from arsenic contaminated soil.</title>
        <authorList>
            <person name="Zong Y."/>
        </authorList>
    </citation>
    <scope>NUCLEOTIDE SEQUENCE [LARGE SCALE GENOMIC DNA]</scope>
    <source>
        <strain evidence="6">YLT18</strain>
    </source>
</reference>
<dbReference type="InterPro" id="IPR002104">
    <property type="entry name" value="Integrase_catalytic"/>
</dbReference>
<dbReference type="EMBL" id="RMBX01000011">
    <property type="protein sequence ID" value="RPD39298.1"/>
    <property type="molecule type" value="Genomic_DNA"/>
</dbReference>
<evidence type="ECO:0000256" key="1">
    <source>
        <dbReference type="ARBA" id="ARBA00008857"/>
    </source>
</evidence>
<dbReference type="Gene3D" id="1.10.150.130">
    <property type="match status" value="1"/>
</dbReference>
<dbReference type="AlphaFoldDB" id="A0A3N4M7N3"/>